<dbReference type="AlphaFoldDB" id="A0A5B7H4U5"/>
<dbReference type="EMBL" id="VSRR010021995">
    <property type="protein sequence ID" value="MPC64377.1"/>
    <property type="molecule type" value="Genomic_DNA"/>
</dbReference>
<keyword evidence="1" id="KW-1133">Transmembrane helix</keyword>
<organism evidence="2 3">
    <name type="scientific">Portunus trituberculatus</name>
    <name type="common">Swimming crab</name>
    <name type="synonym">Neptunus trituberculatus</name>
    <dbReference type="NCBI Taxonomy" id="210409"/>
    <lineage>
        <taxon>Eukaryota</taxon>
        <taxon>Metazoa</taxon>
        <taxon>Ecdysozoa</taxon>
        <taxon>Arthropoda</taxon>
        <taxon>Crustacea</taxon>
        <taxon>Multicrustacea</taxon>
        <taxon>Malacostraca</taxon>
        <taxon>Eumalacostraca</taxon>
        <taxon>Eucarida</taxon>
        <taxon>Decapoda</taxon>
        <taxon>Pleocyemata</taxon>
        <taxon>Brachyura</taxon>
        <taxon>Eubrachyura</taxon>
        <taxon>Portunoidea</taxon>
        <taxon>Portunidae</taxon>
        <taxon>Portuninae</taxon>
        <taxon>Portunus</taxon>
    </lineage>
</organism>
<name>A0A5B7H4U5_PORTR</name>
<protein>
    <submittedName>
        <fullName evidence="2">Uncharacterized protein</fullName>
    </submittedName>
</protein>
<evidence type="ECO:0000256" key="1">
    <source>
        <dbReference type="SAM" id="Phobius"/>
    </source>
</evidence>
<evidence type="ECO:0000313" key="3">
    <source>
        <dbReference type="Proteomes" id="UP000324222"/>
    </source>
</evidence>
<keyword evidence="1" id="KW-0472">Membrane</keyword>
<sequence length="145" mass="15908">MPCHASACTSPVGFVGRMGKDTRLGGAGRGGERRVACGIGGRGQEGRHHQQHGVNKMVSLHKNSKAVNTSTSEAYSVLFLDLLVLITHLLLLLLLLVLLLLLLLFVLLQHFQVTARTSSGLHHQVANVNCTFGTDGKWWRYGRRR</sequence>
<proteinExistence type="predicted"/>
<comment type="caution">
    <text evidence="2">The sequence shown here is derived from an EMBL/GenBank/DDBJ whole genome shotgun (WGS) entry which is preliminary data.</text>
</comment>
<dbReference type="Proteomes" id="UP000324222">
    <property type="component" value="Unassembled WGS sequence"/>
</dbReference>
<gene>
    <name evidence="2" type="ORF">E2C01_058491</name>
</gene>
<keyword evidence="1" id="KW-0812">Transmembrane</keyword>
<keyword evidence="3" id="KW-1185">Reference proteome</keyword>
<feature type="transmembrane region" description="Helical" evidence="1">
    <location>
        <begin position="82"/>
        <end position="108"/>
    </location>
</feature>
<accession>A0A5B7H4U5</accession>
<evidence type="ECO:0000313" key="2">
    <source>
        <dbReference type="EMBL" id="MPC64377.1"/>
    </source>
</evidence>
<reference evidence="2 3" key="1">
    <citation type="submission" date="2019-05" db="EMBL/GenBank/DDBJ databases">
        <title>Another draft genome of Portunus trituberculatus and its Hox gene families provides insights of decapod evolution.</title>
        <authorList>
            <person name="Jeong J.-H."/>
            <person name="Song I."/>
            <person name="Kim S."/>
            <person name="Choi T."/>
            <person name="Kim D."/>
            <person name="Ryu S."/>
            <person name="Kim W."/>
        </authorList>
    </citation>
    <scope>NUCLEOTIDE SEQUENCE [LARGE SCALE GENOMIC DNA]</scope>
    <source>
        <tissue evidence="2">Muscle</tissue>
    </source>
</reference>